<reference evidence="14 15" key="1">
    <citation type="submission" date="2016-06" db="EMBL/GenBank/DDBJ databases">
        <title>Living apart together: crosstalk between the core and supernumerary genomes in a fungal plant pathogen.</title>
        <authorList>
            <person name="Vanheule A."/>
            <person name="Audenaert K."/>
            <person name="Warris S."/>
            <person name="Van De Geest H."/>
            <person name="Schijlen E."/>
            <person name="Hofte M."/>
            <person name="De Saeger S."/>
            <person name="Haesaert G."/>
            <person name="Waalwijk C."/>
            <person name="Van Der Lee T."/>
        </authorList>
    </citation>
    <scope>NUCLEOTIDE SEQUENCE [LARGE SCALE GENOMIC DNA]</scope>
    <source>
        <strain evidence="14 15">2516</strain>
    </source>
</reference>
<protein>
    <recommendedName>
        <fullName evidence="11">lytic cellulose monooxygenase (C4-dehydrogenating)</fullName>
        <ecNumber evidence="11">1.14.99.56</ecNumber>
    </recommendedName>
</protein>
<evidence type="ECO:0000256" key="9">
    <source>
        <dbReference type="ARBA" id="ARBA00044502"/>
    </source>
</evidence>
<dbReference type="GO" id="GO:0030245">
    <property type="term" value="P:cellulose catabolic process"/>
    <property type="evidence" value="ECO:0007669"/>
    <property type="project" value="UniProtKB-KW"/>
</dbReference>
<keyword evidence="7" id="KW-0119">Carbohydrate metabolism</keyword>
<keyword evidence="4 12" id="KW-0732">Signal</keyword>
<dbReference type="STRING" id="36050.A0A1B8AIA3"/>
<dbReference type="Proteomes" id="UP000091967">
    <property type="component" value="Unassembled WGS sequence"/>
</dbReference>
<keyword evidence="8" id="KW-0624">Polysaccharide degradation</keyword>
<evidence type="ECO:0000256" key="12">
    <source>
        <dbReference type="SAM" id="SignalP"/>
    </source>
</evidence>
<dbReference type="Pfam" id="PF03443">
    <property type="entry name" value="AA9"/>
    <property type="match status" value="1"/>
</dbReference>
<evidence type="ECO:0000313" key="14">
    <source>
        <dbReference type="EMBL" id="OBS20220.1"/>
    </source>
</evidence>
<name>A0A1B8AIA3_FUSPO</name>
<evidence type="ECO:0000256" key="6">
    <source>
        <dbReference type="ARBA" id="ARBA00023157"/>
    </source>
</evidence>
<gene>
    <name evidence="14" type="ORF">FPOA_06606</name>
</gene>
<comment type="caution">
    <text evidence="14">The sequence shown here is derived from an EMBL/GenBank/DDBJ whole genome shotgun (WGS) entry which is preliminary data.</text>
</comment>
<evidence type="ECO:0000256" key="8">
    <source>
        <dbReference type="ARBA" id="ARBA00023326"/>
    </source>
</evidence>
<keyword evidence="15" id="KW-1185">Reference proteome</keyword>
<dbReference type="Gene3D" id="2.70.50.70">
    <property type="match status" value="1"/>
</dbReference>
<dbReference type="GO" id="GO:0005576">
    <property type="term" value="C:extracellular region"/>
    <property type="evidence" value="ECO:0007669"/>
    <property type="project" value="UniProtKB-SubCell"/>
</dbReference>
<accession>A0A1B8AIA3</accession>
<feature type="signal peptide" evidence="12">
    <location>
        <begin position="1"/>
        <end position="19"/>
    </location>
</feature>
<organism evidence="14 15">
    <name type="scientific">Fusarium poae</name>
    <dbReference type="NCBI Taxonomy" id="36050"/>
    <lineage>
        <taxon>Eukaryota</taxon>
        <taxon>Fungi</taxon>
        <taxon>Dikarya</taxon>
        <taxon>Ascomycota</taxon>
        <taxon>Pezizomycotina</taxon>
        <taxon>Sordariomycetes</taxon>
        <taxon>Hypocreomycetidae</taxon>
        <taxon>Hypocreales</taxon>
        <taxon>Nectriaceae</taxon>
        <taxon>Fusarium</taxon>
    </lineage>
</organism>
<evidence type="ECO:0000256" key="11">
    <source>
        <dbReference type="ARBA" id="ARBA00047174"/>
    </source>
</evidence>
<proteinExistence type="inferred from homology"/>
<keyword evidence="6" id="KW-1015">Disulfide bond</keyword>
<dbReference type="PANTHER" id="PTHR33353">
    <property type="entry name" value="PUTATIVE (AFU_ORTHOLOGUE AFUA_1G12560)-RELATED"/>
    <property type="match status" value="1"/>
</dbReference>
<dbReference type="CDD" id="cd21175">
    <property type="entry name" value="LPMO_AA9"/>
    <property type="match status" value="1"/>
</dbReference>
<feature type="domain" description="Auxiliary Activity family 9 catalytic" evidence="13">
    <location>
        <begin position="20"/>
        <end position="245"/>
    </location>
</feature>
<comment type="catalytic activity">
    <reaction evidence="10">
        <text>[(1-&gt;4)-beta-D-glucosyl]n+m + reduced acceptor + O2 = 4-dehydro-beta-D-glucosyl-[(1-&gt;4)-beta-D-glucosyl]n-1 + [(1-&gt;4)-beta-D-glucosyl]m + acceptor + H2O.</text>
        <dbReference type="EC" id="1.14.99.56"/>
    </reaction>
</comment>
<evidence type="ECO:0000256" key="5">
    <source>
        <dbReference type="ARBA" id="ARBA00023001"/>
    </source>
</evidence>
<keyword evidence="3" id="KW-0964">Secreted</keyword>
<dbReference type="PANTHER" id="PTHR33353:SF34">
    <property type="entry name" value="ENDO-BETA-1,4-GLUCANASE D"/>
    <property type="match status" value="1"/>
</dbReference>
<sequence length="255" mass="27722">MLVRSLSLGAFILMHGVLSHGHVSEIIIDDESYYGHDPTKVTYGPQPESITWTNGAKDNGFVTSTASALSSQDIICHLNATNGHLAANITAGTTITVRWSDWPQAHWGPVLDYMARCPNNDCTTVDKAKLKFFKIDELGQLTRGTVPGSPGYWANNKLRDAKFTWNITIPAKLAPGSYVLRHEIIALHAGGAEGSTQMYPQCINLVVEGDGTVQPDGVLATDLYSSKDPGLLHNVFVDEWSDTKYVIPGPPVAKF</sequence>
<keyword evidence="5" id="KW-0136">Cellulose degradation</keyword>
<comment type="similarity">
    <text evidence="9">Belongs to the polysaccharide monooxygenase AA9 family.</text>
</comment>
<evidence type="ECO:0000256" key="10">
    <source>
        <dbReference type="ARBA" id="ARBA00045077"/>
    </source>
</evidence>
<feature type="chain" id="PRO_5008602881" description="lytic cellulose monooxygenase (C4-dehydrogenating)" evidence="12">
    <location>
        <begin position="20"/>
        <end position="255"/>
    </location>
</feature>
<dbReference type="InterPro" id="IPR049892">
    <property type="entry name" value="AA9"/>
</dbReference>
<dbReference type="AlphaFoldDB" id="A0A1B8AIA3"/>
<evidence type="ECO:0000259" key="13">
    <source>
        <dbReference type="Pfam" id="PF03443"/>
    </source>
</evidence>
<evidence type="ECO:0000256" key="1">
    <source>
        <dbReference type="ARBA" id="ARBA00001973"/>
    </source>
</evidence>
<comment type="subcellular location">
    <subcellularLocation>
        <location evidence="2">Secreted</location>
    </subcellularLocation>
</comment>
<dbReference type="EMBL" id="LYXU01000003">
    <property type="protein sequence ID" value="OBS20220.1"/>
    <property type="molecule type" value="Genomic_DNA"/>
</dbReference>
<evidence type="ECO:0000256" key="3">
    <source>
        <dbReference type="ARBA" id="ARBA00022525"/>
    </source>
</evidence>
<evidence type="ECO:0000256" key="4">
    <source>
        <dbReference type="ARBA" id="ARBA00022729"/>
    </source>
</evidence>
<dbReference type="EC" id="1.14.99.56" evidence="11"/>
<dbReference type="OMA" id="ITWTNGA"/>
<evidence type="ECO:0000313" key="15">
    <source>
        <dbReference type="Proteomes" id="UP000091967"/>
    </source>
</evidence>
<evidence type="ECO:0000256" key="2">
    <source>
        <dbReference type="ARBA" id="ARBA00004613"/>
    </source>
</evidence>
<comment type="cofactor">
    <cofactor evidence="1">
        <name>Cu(2+)</name>
        <dbReference type="ChEBI" id="CHEBI:29036"/>
    </cofactor>
</comment>
<dbReference type="InterPro" id="IPR005103">
    <property type="entry name" value="AA9_LPMO"/>
</dbReference>
<evidence type="ECO:0000256" key="7">
    <source>
        <dbReference type="ARBA" id="ARBA00023277"/>
    </source>
</evidence>